<evidence type="ECO:0000313" key="2">
    <source>
        <dbReference type="Proteomes" id="UP001175226"/>
    </source>
</evidence>
<name>A0AA39KDT2_9AGAR</name>
<proteinExistence type="predicted"/>
<dbReference type="AlphaFoldDB" id="A0AA39KDT2"/>
<reference evidence="1" key="1">
    <citation type="submission" date="2023-06" db="EMBL/GenBank/DDBJ databases">
        <authorList>
            <consortium name="Lawrence Berkeley National Laboratory"/>
            <person name="Ahrendt S."/>
            <person name="Sahu N."/>
            <person name="Indic B."/>
            <person name="Wong-Bajracharya J."/>
            <person name="Merenyi Z."/>
            <person name="Ke H.-M."/>
            <person name="Monk M."/>
            <person name="Kocsube S."/>
            <person name="Drula E."/>
            <person name="Lipzen A."/>
            <person name="Balint B."/>
            <person name="Henrissat B."/>
            <person name="Andreopoulos B."/>
            <person name="Martin F.M."/>
            <person name="Harder C.B."/>
            <person name="Rigling D."/>
            <person name="Ford K.L."/>
            <person name="Foster G.D."/>
            <person name="Pangilinan J."/>
            <person name="Papanicolaou A."/>
            <person name="Barry K."/>
            <person name="LaButti K."/>
            <person name="Viragh M."/>
            <person name="Koriabine M."/>
            <person name="Yan M."/>
            <person name="Riley R."/>
            <person name="Champramary S."/>
            <person name="Plett K.L."/>
            <person name="Tsai I.J."/>
            <person name="Slot J."/>
            <person name="Sipos G."/>
            <person name="Plett J."/>
            <person name="Nagy L.G."/>
            <person name="Grigoriev I.V."/>
        </authorList>
    </citation>
    <scope>NUCLEOTIDE SEQUENCE</scope>
    <source>
        <strain evidence="1">FPL87.14</strain>
    </source>
</reference>
<evidence type="ECO:0000313" key="1">
    <source>
        <dbReference type="EMBL" id="KAK0456943.1"/>
    </source>
</evidence>
<dbReference type="EMBL" id="JAUEPT010000001">
    <property type="protein sequence ID" value="KAK0456943.1"/>
    <property type="molecule type" value="Genomic_DNA"/>
</dbReference>
<accession>A0AA39KDT2</accession>
<comment type="caution">
    <text evidence="1">The sequence shown here is derived from an EMBL/GenBank/DDBJ whole genome shotgun (WGS) entry which is preliminary data.</text>
</comment>
<organism evidence="1 2">
    <name type="scientific">Armillaria borealis</name>
    <dbReference type="NCBI Taxonomy" id="47425"/>
    <lineage>
        <taxon>Eukaryota</taxon>
        <taxon>Fungi</taxon>
        <taxon>Dikarya</taxon>
        <taxon>Basidiomycota</taxon>
        <taxon>Agaricomycotina</taxon>
        <taxon>Agaricomycetes</taxon>
        <taxon>Agaricomycetidae</taxon>
        <taxon>Agaricales</taxon>
        <taxon>Marasmiineae</taxon>
        <taxon>Physalacriaceae</taxon>
        <taxon>Armillaria</taxon>
    </lineage>
</organism>
<gene>
    <name evidence="1" type="ORF">EV421DRAFT_2013940</name>
</gene>
<keyword evidence="2" id="KW-1185">Reference proteome</keyword>
<protein>
    <submittedName>
        <fullName evidence="1">Uncharacterized protein</fullName>
    </submittedName>
</protein>
<dbReference type="Proteomes" id="UP001175226">
    <property type="component" value="Unassembled WGS sequence"/>
</dbReference>
<sequence>MYTRIKAYTENAAEELMSQNRVRRAGTCAKPIVESELSGKDTSSVVAIDHGGMQLEPTSGAIRKDCGAIGAEGKRLPKGRDSLELARKCPESIWRVDKDGENLAWSNLSRQIELAFGMTTWLLFEVRTPGFLLQLVYSREELDICVYVDRNDVILTSYKERLTSYRHPTKFGAELFRHDLPEPNLRKYPNLVLATQGLFSLTIAPHALTKYSHRHVFFYSSGHLRREFKAT</sequence>